<protein>
    <submittedName>
        <fullName evidence="2">Uncharacterized protein</fullName>
    </submittedName>
</protein>
<dbReference type="AlphaFoldDB" id="A0A841A9L2"/>
<evidence type="ECO:0000256" key="1">
    <source>
        <dbReference type="SAM" id="Phobius"/>
    </source>
</evidence>
<evidence type="ECO:0000313" key="3">
    <source>
        <dbReference type="Proteomes" id="UP000588158"/>
    </source>
</evidence>
<keyword evidence="1" id="KW-1133">Transmembrane helix</keyword>
<name>A0A841A9L2_9MICO</name>
<keyword evidence="1" id="KW-0472">Membrane</keyword>
<gene>
    <name evidence="2" type="ORF">HNR70_001732</name>
</gene>
<reference evidence="2 3" key="1">
    <citation type="submission" date="2020-08" db="EMBL/GenBank/DDBJ databases">
        <title>Sequencing the genomes of 1000 actinobacteria strains.</title>
        <authorList>
            <person name="Klenk H.-P."/>
        </authorList>
    </citation>
    <scope>NUCLEOTIDE SEQUENCE [LARGE SCALE GENOMIC DNA]</scope>
    <source>
        <strain evidence="2 3">DSM 28796</strain>
    </source>
</reference>
<accession>A0A841A9L2</accession>
<sequence>MNDSTDPAFDEQKELEEKLGLESIKDLPVEKLPQFLQEIPTMSKEAVAAAVAALPDFESLVKGSLDRVQSGTNTVLSANWKSQKKVHAAFAEYRAMIERELDSGPLELEDRILLLGLVKEAIELEAKMNENHQSFALAAVKTVAVAGAAIGAIAIATTAALITNNSDTKS</sequence>
<dbReference type="EMBL" id="JACHLZ010000001">
    <property type="protein sequence ID" value="MBB5831919.1"/>
    <property type="molecule type" value="Genomic_DNA"/>
</dbReference>
<comment type="caution">
    <text evidence="2">The sequence shown here is derived from an EMBL/GenBank/DDBJ whole genome shotgun (WGS) entry which is preliminary data.</text>
</comment>
<evidence type="ECO:0000313" key="2">
    <source>
        <dbReference type="EMBL" id="MBB5831919.1"/>
    </source>
</evidence>
<proteinExistence type="predicted"/>
<dbReference type="Proteomes" id="UP000588158">
    <property type="component" value="Unassembled WGS sequence"/>
</dbReference>
<organism evidence="2 3">
    <name type="scientific">Brachybacterium aquaticum</name>
    <dbReference type="NCBI Taxonomy" id="1432564"/>
    <lineage>
        <taxon>Bacteria</taxon>
        <taxon>Bacillati</taxon>
        <taxon>Actinomycetota</taxon>
        <taxon>Actinomycetes</taxon>
        <taxon>Micrococcales</taxon>
        <taxon>Dermabacteraceae</taxon>
        <taxon>Brachybacterium</taxon>
    </lineage>
</organism>
<keyword evidence="3" id="KW-1185">Reference proteome</keyword>
<keyword evidence="1" id="KW-0812">Transmembrane</keyword>
<dbReference type="RefSeq" id="WP_184325312.1">
    <property type="nucleotide sequence ID" value="NZ_JACHLZ010000001.1"/>
</dbReference>
<feature type="transmembrane region" description="Helical" evidence="1">
    <location>
        <begin position="135"/>
        <end position="162"/>
    </location>
</feature>